<name>V5TYQ8_9ENTR</name>
<evidence type="ECO:0000313" key="2">
    <source>
        <dbReference type="Proteomes" id="UP000018545"/>
    </source>
</evidence>
<reference evidence="1 2" key="1">
    <citation type="journal article" date="2014" name="Genome Announc.">
        <title>Complete Genome Sequence of Cronobacter sakazakii Strain CMCC 45402.</title>
        <authorList>
            <person name="Zhao Z."/>
            <person name="Wang L."/>
            <person name="Wang B."/>
            <person name="Liang H."/>
            <person name="Ye Q."/>
            <person name="Zeng M."/>
        </authorList>
    </citation>
    <scope>NUCLEOTIDE SEQUENCE [LARGE SCALE GENOMIC DNA]</scope>
    <source>
        <strain evidence="2">45402</strain>
    </source>
</reference>
<proteinExistence type="predicted"/>
<dbReference type="EMBL" id="CP006731">
    <property type="protein sequence ID" value="AHB70273.1"/>
    <property type="molecule type" value="Genomic_DNA"/>
</dbReference>
<dbReference type="Proteomes" id="UP000018545">
    <property type="component" value="Chromosome"/>
</dbReference>
<dbReference type="KEGG" id="csi:P262_02687"/>
<dbReference type="PATRIC" id="fig|1401659.3.peg.1893"/>
<gene>
    <name evidence="1" type="ORF">P262_02687</name>
</gene>
<sequence length="38" mass="4553">MHGPLNLRVSLSVEYHTAFWRALFKNLEHRLRYIALSL</sequence>
<organism evidence="1 2">
    <name type="scientific">Cronobacter malonaticus</name>
    <dbReference type="NCBI Taxonomy" id="413503"/>
    <lineage>
        <taxon>Bacteria</taxon>
        <taxon>Pseudomonadati</taxon>
        <taxon>Pseudomonadota</taxon>
        <taxon>Gammaproteobacteria</taxon>
        <taxon>Enterobacterales</taxon>
        <taxon>Enterobacteriaceae</taxon>
        <taxon>Cronobacter</taxon>
    </lineage>
</organism>
<evidence type="ECO:0000313" key="1">
    <source>
        <dbReference type="EMBL" id="AHB70273.1"/>
    </source>
</evidence>
<dbReference type="HOGENOM" id="CLU_3327012_0_0_6"/>
<dbReference type="AlphaFoldDB" id="V5TYQ8"/>
<protein>
    <submittedName>
        <fullName evidence="1">Uncharacterized protein</fullName>
    </submittedName>
</protein>
<accession>V5TYQ8</accession>